<dbReference type="SMART" id="SM00969">
    <property type="entry name" value="SOCS_box"/>
    <property type="match status" value="1"/>
</dbReference>
<dbReference type="PANTHER" id="PTHR24136">
    <property type="entry name" value="SOWAH (DROSOPHILA) HOMOLOG"/>
    <property type="match status" value="1"/>
</dbReference>
<keyword evidence="3" id="KW-0677">Repeat</keyword>
<evidence type="ECO:0000313" key="9">
    <source>
        <dbReference type="EMBL" id="KAF0037955.1"/>
    </source>
</evidence>
<dbReference type="Gene3D" id="1.10.750.20">
    <property type="entry name" value="SOCS box"/>
    <property type="match status" value="1"/>
</dbReference>
<evidence type="ECO:0000256" key="3">
    <source>
        <dbReference type="ARBA" id="ARBA00022737"/>
    </source>
</evidence>
<feature type="repeat" description="ANK" evidence="6">
    <location>
        <begin position="71"/>
        <end position="103"/>
    </location>
</feature>
<organism evidence="9 10">
    <name type="scientific">Scophthalmus maximus</name>
    <name type="common">Turbot</name>
    <name type="synonym">Psetta maxima</name>
    <dbReference type="NCBI Taxonomy" id="52904"/>
    <lineage>
        <taxon>Eukaryota</taxon>
        <taxon>Metazoa</taxon>
        <taxon>Chordata</taxon>
        <taxon>Craniata</taxon>
        <taxon>Vertebrata</taxon>
        <taxon>Euteleostomi</taxon>
        <taxon>Actinopterygii</taxon>
        <taxon>Neopterygii</taxon>
        <taxon>Teleostei</taxon>
        <taxon>Neoteleostei</taxon>
        <taxon>Acanthomorphata</taxon>
        <taxon>Carangaria</taxon>
        <taxon>Pleuronectiformes</taxon>
        <taxon>Pleuronectoidei</taxon>
        <taxon>Scophthalmidae</taxon>
        <taxon>Scophthalmus</taxon>
    </lineage>
</organism>
<feature type="repeat" description="ANK" evidence="6">
    <location>
        <begin position="38"/>
        <end position="70"/>
    </location>
</feature>
<feature type="repeat" description="ANK" evidence="6">
    <location>
        <begin position="124"/>
        <end position="156"/>
    </location>
</feature>
<dbReference type="PROSITE" id="PS50088">
    <property type="entry name" value="ANK_REPEAT"/>
    <property type="match status" value="3"/>
</dbReference>
<evidence type="ECO:0000256" key="2">
    <source>
        <dbReference type="ARBA" id="ARBA00005949"/>
    </source>
</evidence>
<feature type="region of interest" description="Disordered" evidence="7">
    <location>
        <begin position="1"/>
        <end position="26"/>
    </location>
</feature>
<dbReference type="Proteomes" id="UP000438429">
    <property type="component" value="Unassembled WGS sequence"/>
</dbReference>
<evidence type="ECO:0000256" key="6">
    <source>
        <dbReference type="PROSITE-ProRule" id="PRU00023"/>
    </source>
</evidence>
<dbReference type="Pfam" id="PF12796">
    <property type="entry name" value="Ank_2"/>
    <property type="match status" value="1"/>
</dbReference>
<feature type="domain" description="SOCS box" evidence="8">
    <location>
        <begin position="181"/>
        <end position="221"/>
    </location>
</feature>
<dbReference type="InterPro" id="IPR001496">
    <property type="entry name" value="SOCS_box"/>
</dbReference>
<dbReference type="Pfam" id="PF07525">
    <property type="entry name" value="SOCS_box"/>
    <property type="match status" value="1"/>
</dbReference>
<dbReference type="InterPro" id="IPR036036">
    <property type="entry name" value="SOCS_box-like_dom_sf"/>
</dbReference>
<dbReference type="PROSITE" id="PS50297">
    <property type="entry name" value="ANK_REP_REGION"/>
    <property type="match status" value="2"/>
</dbReference>
<dbReference type="InterPro" id="IPR051573">
    <property type="entry name" value="Ankyrin-SOCS_box_domain"/>
</dbReference>
<comment type="pathway">
    <text evidence="1">Protein modification; protein ubiquitination.</text>
</comment>
<keyword evidence="5 6" id="KW-0040">ANK repeat</keyword>
<gene>
    <name evidence="9" type="ORF">F2P81_010829</name>
</gene>
<dbReference type="SUPFAM" id="SSF48403">
    <property type="entry name" value="Ankyrin repeat"/>
    <property type="match status" value="1"/>
</dbReference>
<dbReference type="InterPro" id="IPR036770">
    <property type="entry name" value="Ankyrin_rpt-contain_sf"/>
</dbReference>
<dbReference type="SMART" id="SM00248">
    <property type="entry name" value="ANK"/>
    <property type="match status" value="3"/>
</dbReference>
<dbReference type="Pfam" id="PF00023">
    <property type="entry name" value="Ank"/>
    <property type="match status" value="1"/>
</dbReference>
<evidence type="ECO:0000259" key="8">
    <source>
        <dbReference type="PROSITE" id="PS50225"/>
    </source>
</evidence>
<dbReference type="Gene3D" id="1.25.40.20">
    <property type="entry name" value="Ankyrin repeat-containing domain"/>
    <property type="match status" value="2"/>
</dbReference>
<dbReference type="InterPro" id="IPR002110">
    <property type="entry name" value="Ankyrin_rpt"/>
</dbReference>
<evidence type="ECO:0000256" key="1">
    <source>
        <dbReference type="ARBA" id="ARBA00004906"/>
    </source>
</evidence>
<name>A0A6A4SYV4_SCOMX</name>
<dbReference type="GO" id="GO:0035556">
    <property type="term" value="P:intracellular signal transduction"/>
    <property type="evidence" value="ECO:0007669"/>
    <property type="project" value="InterPro"/>
</dbReference>
<dbReference type="FunFam" id="1.10.750.20:FF:000001">
    <property type="entry name" value="Ankyrin repeat and SOCS box containing 1"/>
    <property type="match status" value="1"/>
</dbReference>
<protein>
    <recommendedName>
        <fullName evidence="8">SOCS box domain-containing protein</fullName>
    </recommendedName>
</protein>
<sequence length="221" mass="23999">MKASDEDNPAPYCREKLERQHHQKPQSPGYYANIVTIDHVTPLHEACLSGHVACVRALVNAGANVNAATIDGVTPLYNCCASGSVGCMELLLQNGAHTHTTHSHFPSALHEACKRGASVNVGRGGDSPLHAAATQENADLVSLLLDYGADFSLRDGNNRRPVELAPRGGKTQQLLQEFEGSPRSLCQLCRIQIRNLIGRSRLEHLPSLPLPPLLTHYLEYS</sequence>
<dbReference type="PANTHER" id="PTHR24136:SF18">
    <property type="entry name" value="ANKYRIN REPEAT AND SOCS BOX PROTEIN 5"/>
    <property type="match status" value="1"/>
</dbReference>
<evidence type="ECO:0000313" key="10">
    <source>
        <dbReference type="Proteomes" id="UP000438429"/>
    </source>
</evidence>
<dbReference type="PROSITE" id="PS50225">
    <property type="entry name" value="SOCS"/>
    <property type="match status" value="1"/>
</dbReference>
<comment type="caution">
    <text evidence="9">The sequence shown here is derived from an EMBL/GenBank/DDBJ whole genome shotgun (WGS) entry which is preliminary data.</text>
</comment>
<evidence type="ECO:0000256" key="5">
    <source>
        <dbReference type="ARBA" id="ARBA00023043"/>
    </source>
</evidence>
<dbReference type="EMBL" id="VEVO01000009">
    <property type="protein sequence ID" value="KAF0037955.1"/>
    <property type="molecule type" value="Genomic_DNA"/>
</dbReference>
<comment type="similarity">
    <text evidence="2">Belongs to the ankyrin SOCS box (ASB) family.</text>
</comment>
<evidence type="ECO:0000256" key="4">
    <source>
        <dbReference type="ARBA" id="ARBA00022786"/>
    </source>
</evidence>
<dbReference type="UniPathway" id="UPA00143"/>
<accession>A0A6A4SYV4</accession>
<evidence type="ECO:0000256" key="7">
    <source>
        <dbReference type="SAM" id="MobiDB-lite"/>
    </source>
</evidence>
<proteinExistence type="inferred from homology"/>
<keyword evidence="4" id="KW-0833">Ubl conjugation pathway</keyword>
<dbReference type="SUPFAM" id="SSF158235">
    <property type="entry name" value="SOCS box-like"/>
    <property type="match status" value="1"/>
</dbReference>
<dbReference type="GO" id="GO:0045732">
    <property type="term" value="P:positive regulation of protein catabolic process"/>
    <property type="evidence" value="ECO:0007669"/>
    <property type="project" value="TreeGrafter"/>
</dbReference>
<dbReference type="GO" id="GO:0016567">
    <property type="term" value="P:protein ubiquitination"/>
    <property type="evidence" value="ECO:0007669"/>
    <property type="project" value="UniProtKB-UniPathway"/>
</dbReference>
<dbReference type="AlphaFoldDB" id="A0A6A4SYV4"/>
<reference evidence="9 10" key="1">
    <citation type="submission" date="2019-06" db="EMBL/GenBank/DDBJ databases">
        <title>Draft genomes of female and male turbot (Scophthalmus maximus).</title>
        <authorList>
            <person name="Xu H."/>
            <person name="Xu X.-W."/>
            <person name="Shao C."/>
            <person name="Chen S."/>
        </authorList>
    </citation>
    <scope>NUCLEOTIDE SEQUENCE [LARGE SCALE GENOMIC DNA]</scope>
    <source>
        <strain evidence="9">Ysfricsl-2016a</strain>
        <tissue evidence="9">Blood</tissue>
    </source>
</reference>